<evidence type="ECO:0000313" key="4">
    <source>
        <dbReference type="EMBL" id="PRW56918.1"/>
    </source>
</evidence>
<comment type="similarity">
    <text evidence="1">Belongs to the bacterial ribosomal protein bS21 family.</text>
</comment>
<sequence length="119" mass="13314">MALRRAAAAVMEACSISAAPLAAARPQVVSAAATSLQQARSATSGVVVDVPNGNVDKAWRTLTRKLREERYMETAQERVHFVKPSQRRKQEASLAAKRFKQQEFKQMLQWIMRRRAGGF</sequence>
<dbReference type="NCBIfam" id="TIGR00030">
    <property type="entry name" value="S21p"/>
    <property type="match status" value="1"/>
</dbReference>
<keyword evidence="5" id="KW-1185">Reference proteome</keyword>
<keyword evidence="2" id="KW-0689">Ribosomal protein</keyword>
<comment type="caution">
    <text evidence="4">The sequence shown here is derived from an EMBL/GenBank/DDBJ whole genome shotgun (WGS) entry which is preliminary data.</text>
</comment>
<dbReference type="GO" id="GO:0006412">
    <property type="term" value="P:translation"/>
    <property type="evidence" value="ECO:0007669"/>
    <property type="project" value="InterPro"/>
</dbReference>
<dbReference type="Proteomes" id="UP000239899">
    <property type="component" value="Unassembled WGS sequence"/>
</dbReference>
<evidence type="ECO:0000256" key="1">
    <source>
        <dbReference type="ARBA" id="ARBA00006640"/>
    </source>
</evidence>
<dbReference type="EMBL" id="LHPG02000007">
    <property type="protein sequence ID" value="PRW56918.1"/>
    <property type="molecule type" value="Genomic_DNA"/>
</dbReference>
<dbReference type="GO" id="GO:1990904">
    <property type="term" value="C:ribonucleoprotein complex"/>
    <property type="evidence" value="ECO:0007669"/>
    <property type="project" value="UniProtKB-KW"/>
</dbReference>
<dbReference type="OrthoDB" id="2501249at2759"/>
<proteinExistence type="inferred from homology"/>
<evidence type="ECO:0000256" key="3">
    <source>
        <dbReference type="ARBA" id="ARBA00023274"/>
    </source>
</evidence>
<dbReference type="InterPro" id="IPR001911">
    <property type="entry name" value="Ribosomal_bS21"/>
</dbReference>
<reference evidence="4 5" key="1">
    <citation type="journal article" date="2018" name="Plant J.">
        <title>Genome sequences of Chlorella sorokiniana UTEX 1602 and Micractinium conductrix SAG 241.80: implications to maltose excretion by a green alga.</title>
        <authorList>
            <person name="Arriola M.B."/>
            <person name="Velmurugan N."/>
            <person name="Zhang Y."/>
            <person name="Plunkett M.H."/>
            <person name="Hondzo H."/>
            <person name="Barney B.M."/>
        </authorList>
    </citation>
    <scope>NUCLEOTIDE SEQUENCE [LARGE SCALE GENOMIC DNA]</scope>
    <source>
        <strain evidence="5">UTEX 1602</strain>
    </source>
</reference>
<gene>
    <name evidence="4" type="ORF">C2E21_3867</name>
</gene>
<dbReference type="AlphaFoldDB" id="A0A2P6TS89"/>
<accession>A0A2P6TS89</accession>
<evidence type="ECO:0000313" key="5">
    <source>
        <dbReference type="Proteomes" id="UP000239899"/>
    </source>
</evidence>
<name>A0A2P6TS89_CHLSO</name>
<dbReference type="Pfam" id="PF01165">
    <property type="entry name" value="Ribosomal_S21"/>
    <property type="match status" value="1"/>
</dbReference>
<protein>
    <submittedName>
        <fullName evidence="4">28S ribosomal mitochondrial</fullName>
    </submittedName>
</protein>
<organism evidence="4 5">
    <name type="scientific">Chlorella sorokiniana</name>
    <name type="common">Freshwater green alga</name>
    <dbReference type="NCBI Taxonomy" id="3076"/>
    <lineage>
        <taxon>Eukaryota</taxon>
        <taxon>Viridiplantae</taxon>
        <taxon>Chlorophyta</taxon>
        <taxon>core chlorophytes</taxon>
        <taxon>Trebouxiophyceae</taxon>
        <taxon>Chlorellales</taxon>
        <taxon>Chlorellaceae</taxon>
        <taxon>Chlorella clade</taxon>
        <taxon>Chlorella</taxon>
    </lineage>
</organism>
<dbReference type="GO" id="GO:0003735">
    <property type="term" value="F:structural constituent of ribosome"/>
    <property type="evidence" value="ECO:0007669"/>
    <property type="project" value="InterPro"/>
</dbReference>
<dbReference type="GO" id="GO:0005840">
    <property type="term" value="C:ribosome"/>
    <property type="evidence" value="ECO:0007669"/>
    <property type="project" value="UniProtKB-KW"/>
</dbReference>
<evidence type="ECO:0000256" key="2">
    <source>
        <dbReference type="ARBA" id="ARBA00022980"/>
    </source>
</evidence>
<keyword evidence="3" id="KW-0687">Ribonucleoprotein</keyword>